<comment type="caution">
    <text evidence="2">The sequence shown here is derived from an EMBL/GenBank/DDBJ whole genome shotgun (WGS) entry which is preliminary data.</text>
</comment>
<dbReference type="OrthoDB" id="2428566at2"/>
<keyword evidence="1" id="KW-0732">Signal</keyword>
<reference evidence="2 3" key="1">
    <citation type="submission" date="2018-03" db="EMBL/GenBank/DDBJ databases">
        <title>Genomic Encyclopedia of Type Strains, Phase III (KMG-III): the genomes of soil and plant-associated and newly described type strains.</title>
        <authorList>
            <person name="Whitman W."/>
        </authorList>
    </citation>
    <scope>NUCLEOTIDE SEQUENCE [LARGE SCALE GENOMIC DNA]</scope>
    <source>
        <strain evidence="2 3">CGMCC 1.12259</strain>
    </source>
</reference>
<name>A0A2P8H1H3_9BACL</name>
<dbReference type="AlphaFoldDB" id="A0A2P8H1H3"/>
<dbReference type="PROSITE" id="PS51257">
    <property type="entry name" value="PROKAR_LIPOPROTEIN"/>
    <property type="match status" value="1"/>
</dbReference>
<sequence>MKRLLGLLAVSMLFLTACGNYKGTVIEKTDTSFILEVTSDNSETETPVHEEIHLIDPTKFRGSASSFEELKEGDRVTVVPAKL</sequence>
<dbReference type="Proteomes" id="UP000242682">
    <property type="component" value="Unassembled WGS sequence"/>
</dbReference>
<feature type="signal peptide" evidence="1">
    <location>
        <begin position="1"/>
        <end position="22"/>
    </location>
</feature>
<accession>A0A2P8H1H3</accession>
<dbReference type="EMBL" id="PYAT01000006">
    <property type="protein sequence ID" value="PSL40050.1"/>
    <property type="molecule type" value="Genomic_DNA"/>
</dbReference>
<evidence type="ECO:0000313" key="2">
    <source>
        <dbReference type="EMBL" id="PSL40050.1"/>
    </source>
</evidence>
<proteinExistence type="predicted"/>
<organism evidence="2 3">
    <name type="scientific">Planomicrobium soli</name>
    <dbReference type="NCBI Taxonomy" id="1176648"/>
    <lineage>
        <taxon>Bacteria</taxon>
        <taxon>Bacillati</taxon>
        <taxon>Bacillota</taxon>
        <taxon>Bacilli</taxon>
        <taxon>Bacillales</taxon>
        <taxon>Caryophanaceae</taxon>
        <taxon>Planomicrobium</taxon>
    </lineage>
</organism>
<protein>
    <recommendedName>
        <fullName evidence="4">DUF3221 domain-containing protein</fullName>
    </recommendedName>
</protein>
<feature type="chain" id="PRO_5038336440" description="DUF3221 domain-containing protein" evidence="1">
    <location>
        <begin position="23"/>
        <end position="83"/>
    </location>
</feature>
<gene>
    <name evidence="2" type="ORF">B0H99_10663</name>
</gene>
<keyword evidence="3" id="KW-1185">Reference proteome</keyword>
<evidence type="ECO:0000313" key="3">
    <source>
        <dbReference type="Proteomes" id="UP000242682"/>
    </source>
</evidence>
<evidence type="ECO:0008006" key="4">
    <source>
        <dbReference type="Google" id="ProtNLM"/>
    </source>
</evidence>
<evidence type="ECO:0000256" key="1">
    <source>
        <dbReference type="SAM" id="SignalP"/>
    </source>
</evidence>
<dbReference type="RefSeq" id="WP_106533377.1">
    <property type="nucleotide sequence ID" value="NZ_PYAT01000006.1"/>
</dbReference>